<sequence>MKYNPYPRLLTRLFFGSVFLILGLISLLSYRNVTTKSLRDKGEILSSKVTNTGDYAIQITDVSGPEAELKGKDYSTFFYTVTYKDESGKESKIGLHADDSDFYDLIDDLRNTQDLKENPKWLIANVNNSSNIKNYSEMMASKLSDDERSAQLDYYITLEDTDSIRYRGQIVFFLFFFLGMPFFLTGVKGYLSTQKELKEFYNLYPELHGSLEQIQILGGQNEADIRIFLYKNHLVSYHSTFKISNLEDAKKIYHSKFTTSFLFIPIIRKNQLCIVHTNGKEDKLPMKRASASKTELSLTQVDHYISEKFPNIQL</sequence>
<proteinExistence type="predicted"/>
<gene>
    <name evidence="2" type="ORF">TZ86_01818</name>
</gene>
<reference evidence="2 3" key="1">
    <citation type="submission" date="2015-02" db="EMBL/GenBank/DDBJ databases">
        <title>Evolution of amylase-binding proteins of oral streptococcal species.</title>
        <authorList>
            <person name="Haase E.M."/>
        </authorList>
    </citation>
    <scope>NUCLEOTIDE SEQUENCE [LARGE SCALE GENOMIC DNA]</scope>
    <source>
        <strain evidence="2 3">G9B</strain>
    </source>
</reference>
<protein>
    <recommendedName>
        <fullName evidence="4">DUF3592 domain-containing protein</fullName>
    </recommendedName>
</protein>
<dbReference type="RefSeq" id="WP_045505406.1">
    <property type="nucleotide sequence ID" value="NZ_JYGL01000002.1"/>
</dbReference>
<feature type="transmembrane region" description="Helical" evidence="1">
    <location>
        <begin position="12"/>
        <end position="30"/>
    </location>
</feature>
<name>A0AAW3H4L4_STRGN</name>
<evidence type="ECO:0000313" key="3">
    <source>
        <dbReference type="Proteomes" id="UP000033658"/>
    </source>
</evidence>
<keyword evidence="1" id="KW-1133">Transmembrane helix</keyword>
<keyword evidence="1" id="KW-0812">Transmembrane</keyword>
<organism evidence="2 3">
    <name type="scientific">Streptococcus gordonii</name>
    <dbReference type="NCBI Taxonomy" id="1302"/>
    <lineage>
        <taxon>Bacteria</taxon>
        <taxon>Bacillati</taxon>
        <taxon>Bacillota</taxon>
        <taxon>Bacilli</taxon>
        <taxon>Lactobacillales</taxon>
        <taxon>Streptococcaceae</taxon>
        <taxon>Streptococcus</taxon>
    </lineage>
</organism>
<dbReference type="EMBL" id="JYGL01000002">
    <property type="protein sequence ID" value="KJQ56482.1"/>
    <property type="molecule type" value="Genomic_DNA"/>
</dbReference>
<dbReference type="Proteomes" id="UP000033658">
    <property type="component" value="Unassembled WGS sequence"/>
</dbReference>
<comment type="caution">
    <text evidence="2">The sequence shown here is derived from an EMBL/GenBank/DDBJ whole genome shotgun (WGS) entry which is preliminary data.</text>
</comment>
<evidence type="ECO:0008006" key="4">
    <source>
        <dbReference type="Google" id="ProtNLM"/>
    </source>
</evidence>
<accession>A0AAW3H4L4</accession>
<feature type="transmembrane region" description="Helical" evidence="1">
    <location>
        <begin position="170"/>
        <end position="191"/>
    </location>
</feature>
<evidence type="ECO:0000256" key="1">
    <source>
        <dbReference type="SAM" id="Phobius"/>
    </source>
</evidence>
<evidence type="ECO:0000313" key="2">
    <source>
        <dbReference type="EMBL" id="KJQ56482.1"/>
    </source>
</evidence>
<dbReference type="AlphaFoldDB" id="A0AAW3H4L4"/>
<keyword evidence="1" id="KW-0472">Membrane</keyword>